<keyword evidence="2" id="KW-0698">rRNA processing</keyword>
<keyword evidence="5" id="KW-1185">Reference proteome</keyword>
<reference evidence="4 5" key="1">
    <citation type="journal article" date="2023" name="Elife">
        <title>Identification of key yeast species and microbe-microbe interactions impacting larval growth of Drosophila in the wild.</title>
        <authorList>
            <person name="Mure A."/>
            <person name="Sugiura Y."/>
            <person name="Maeda R."/>
            <person name="Honda K."/>
            <person name="Sakurai N."/>
            <person name="Takahashi Y."/>
            <person name="Watada M."/>
            <person name="Katoh T."/>
            <person name="Gotoh A."/>
            <person name="Gotoh Y."/>
            <person name="Taniguchi I."/>
            <person name="Nakamura K."/>
            <person name="Hayashi T."/>
            <person name="Katayama T."/>
            <person name="Uemura T."/>
            <person name="Hattori Y."/>
        </authorList>
    </citation>
    <scope>NUCLEOTIDE SEQUENCE [LARGE SCALE GENOMIC DNA]</scope>
    <source>
        <strain evidence="4 5">SB-73</strain>
    </source>
</reference>
<protein>
    <submittedName>
        <fullName evidence="4">Tsr2 protein</fullName>
    </submittedName>
</protein>
<name>A0AAV5RIU5_STABA</name>
<evidence type="ECO:0000256" key="3">
    <source>
        <dbReference type="SAM" id="MobiDB-lite"/>
    </source>
</evidence>
<comment type="similarity">
    <text evidence="1">Belongs to the TSR2 family.</text>
</comment>
<dbReference type="GO" id="GO:0006364">
    <property type="term" value="P:rRNA processing"/>
    <property type="evidence" value="ECO:0007669"/>
    <property type="project" value="UniProtKB-KW"/>
</dbReference>
<evidence type="ECO:0000313" key="5">
    <source>
        <dbReference type="Proteomes" id="UP001362899"/>
    </source>
</evidence>
<feature type="region of interest" description="Disordered" evidence="3">
    <location>
        <begin position="174"/>
        <end position="195"/>
    </location>
</feature>
<comment type="caution">
    <text evidence="4">The sequence shown here is derived from an EMBL/GenBank/DDBJ whole genome shotgun (WGS) entry which is preliminary data.</text>
</comment>
<sequence length="195" mass="21967">MAVNELVLLKTEAPSLIFEDDSQRAQFELGVASAVFLWDDLATAVANSWGGPESAEKREWLAAAVVELFESDEVATEDIEYRLLAAMEDEFDVTIETDTALDVAKNIIKLYQECAEKKYDFVQELLNKYQQKAPAKAVTVNDNDSSDDEAMDEEIHHHGTMEHNDHNCADHDEMEVEQSGPIIDDDGFQLVTRKR</sequence>
<dbReference type="Proteomes" id="UP001362899">
    <property type="component" value="Unassembled WGS sequence"/>
</dbReference>
<dbReference type="AlphaFoldDB" id="A0AAV5RIU5"/>
<dbReference type="EMBL" id="BTGC01000003">
    <property type="protein sequence ID" value="GMM50531.1"/>
    <property type="molecule type" value="Genomic_DNA"/>
</dbReference>
<dbReference type="PANTHER" id="PTHR21250">
    <property type="entry name" value="PRE-RRNA-PROCESSING PROTEIN TSR2 HOMOLOG"/>
    <property type="match status" value="1"/>
</dbReference>
<evidence type="ECO:0000313" key="4">
    <source>
        <dbReference type="EMBL" id="GMM50531.1"/>
    </source>
</evidence>
<proteinExistence type="inferred from homology"/>
<organism evidence="4 5">
    <name type="scientific">Starmerella bacillaris</name>
    <name type="common">Yeast</name>
    <name type="synonym">Candida zemplinina</name>
    <dbReference type="NCBI Taxonomy" id="1247836"/>
    <lineage>
        <taxon>Eukaryota</taxon>
        <taxon>Fungi</taxon>
        <taxon>Dikarya</taxon>
        <taxon>Ascomycota</taxon>
        <taxon>Saccharomycotina</taxon>
        <taxon>Dipodascomycetes</taxon>
        <taxon>Dipodascales</taxon>
        <taxon>Trichomonascaceae</taxon>
        <taxon>Starmerella</taxon>
    </lineage>
</organism>
<dbReference type="Pfam" id="PF10273">
    <property type="entry name" value="WGG"/>
    <property type="match status" value="1"/>
</dbReference>
<dbReference type="InterPro" id="IPR019398">
    <property type="entry name" value="Pre-rRNA_process_TSR2"/>
</dbReference>
<gene>
    <name evidence="4" type="ORF">DASB73_014890</name>
</gene>
<accession>A0AAV5RIU5</accession>
<evidence type="ECO:0000256" key="2">
    <source>
        <dbReference type="ARBA" id="ARBA00022552"/>
    </source>
</evidence>
<evidence type="ECO:0000256" key="1">
    <source>
        <dbReference type="ARBA" id="ARBA00006524"/>
    </source>
</evidence>